<reference evidence="1" key="1">
    <citation type="submission" date="2020-12" db="EMBL/GenBank/DDBJ databases">
        <title>Vagococcus allomyrinae sp. nov. and Enterococcus lavae sp. nov., isolated from the larvae of Allomyrina dichotoma.</title>
        <authorList>
            <person name="Lee S.D."/>
        </authorList>
    </citation>
    <scope>NUCLEOTIDE SEQUENCE</scope>
    <source>
        <strain evidence="1">BWB3-3</strain>
    </source>
</reference>
<dbReference type="InterPro" id="IPR021321">
    <property type="entry name" value="DUF2922"/>
</dbReference>
<gene>
    <name evidence="1" type="ORF">I6N95_03585</name>
</gene>
<dbReference type="RefSeq" id="WP_209524984.1">
    <property type="nucleotide sequence ID" value="NZ_JAEEGA010000002.1"/>
</dbReference>
<accession>A0A940P7X0</accession>
<comment type="caution">
    <text evidence="1">The sequence shown here is derived from an EMBL/GenBank/DDBJ whole genome shotgun (WGS) entry which is preliminary data.</text>
</comment>
<proteinExistence type="predicted"/>
<dbReference type="Proteomes" id="UP000674938">
    <property type="component" value="Unassembled WGS sequence"/>
</dbReference>
<dbReference type="EMBL" id="JAEEGA010000002">
    <property type="protein sequence ID" value="MBP1040089.1"/>
    <property type="molecule type" value="Genomic_DNA"/>
</dbReference>
<keyword evidence="2" id="KW-1185">Reference proteome</keyword>
<name>A0A940P7X0_9ENTE</name>
<sequence length="71" mass="8283">MAKKLYLYFTNEDEQPTTIIVQHPNQNLDGVAVRSFMEKVMALELFEHKGQLKYANIKGAKYMDKKTDVLF</sequence>
<protein>
    <submittedName>
        <fullName evidence="1">DUF2922 domain-containing protein</fullName>
    </submittedName>
</protein>
<organism evidence="1 2">
    <name type="scientific">Vagococcus allomyrinae</name>
    <dbReference type="NCBI Taxonomy" id="2794353"/>
    <lineage>
        <taxon>Bacteria</taxon>
        <taxon>Bacillati</taxon>
        <taxon>Bacillota</taxon>
        <taxon>Bacilli</taxon>
        <taxon>Lactobacillales</taxon>
        <taxon>Enterococcaceae</taxon>
        <taxon>Vagococcus</taxon>
    </lineage>
</organism>
<dbReference type="AlphaFoldDB" id="A0A940P7X0"/>
<dbReference type="Pfam" id="PF11148">
    <property type="entry name" value="DUF2922"/>
    <property type="match status" value="1"/>
</dbReference>
<evidence type="ECO:0000313" key="2">
    <source>
        <dbReference type="Proteomes" id="UP000674938"/>
    </source>
</evidence>
<evidence type="ECO:0000313" key="1">
    <source>
        <dbReference type="EMBL" id="MBP1040089.1"/>
    </source>
</evidence>